<sequence length="191" mass="21043">MKGREKDLAPPLIVTPQDATIRFEDVYFEYLDGQKVLNGVSFEVPAGKKVAIVGGSGSGKSTIVRLLFRFYEPQQGNIYIAGQNIREVSLDSLRKALGVVPQDAVLFHNTIFYNLQYGNINATAEEVYQVARLAGLHDAILRMPHGYDTQVGERGLKLSGLLHIYVYSMNVVSQIETGAVVLSRSPGCRLN</sequence>
<keyword evidence="6" id="KW-0547">Nucleotide-binding</keyword>
<evidence type="ECO:0000313" key="7">
    <source>
        <dbReference type="Proteomes" id="UP001444071"/>
    </source>
</evidence>
<evidence type="ECO:0000256" key="1">
    <source>
        <dbReference type="ARBA" id="ARBA00022448"/>
    </source>
</evidence>
<evidence type="ECO:0000256" key="4">
    <source>
        <dbReference type="ARBA" id="ARBA00048046"/>
    </source>
</evidence>
<dbReference type="Pfam" id="PF00005">
    <property type="entry name" value="ABC_tran"/>
    <property type="match status" value="1"/>
</dbReference>
<dbReference type="PANTHER" id="PTHR24221:SF402">
    <property type="entry name" value="IRON-SULFUR CLUSTERS TRANSPORTER ABCB7, MITOCHONDRIAL"/>
    <property type="match status" value="1"/>
</dbReference>
<dbReference type="PANTHER" id="PTHR24221">
    <property type="entry name" value="ATP-BINDING CASSETTE SUB-FAMILY B"/>
    <property type="match status" value="1"/>
</dbReference>
<feature type="domain" description="ABC transporter" evidence="5">
    <location>
        <begin position="37"/>
        <end position="139"/>
    </location>
</feature>
<keyword evidence="1" id="KW-0813">Transport</keyword>
<evidence type="ECO:0000313" key="6">
    <source>
        <dbReference type="EMBL" id="MEQ2268030.1"/>
    </source>
</evidence>
<dbReference type="InterPro" id="IPR027417">
    <property type="entry name" value="P-loop_NTPase"/>
</dbReference>
<keyword evidence="6" id="KW-0067">ATP-binding</keyword>
<comment type="catalytic activity">
    <reaction evidence="4">
        <text>(glutathione)4[2Fe(III)-2S] cluster(in) + ATP + H2O = (glutathione)4[2Fe(III)-2S] cluster(out) + ADP + phosphate + H(+)</text>
        <dbReference type="Rhea" id="RHEA:67028"/>
        <dbReference type="ChEBI" id="CHEBI:15377"/>
        <dbReference type="ChEBI" id="CHEBI:15378"/>
        <dbReference type="ChEBI" id="CHEBI:30616"/>
        <dbReference type="ChEBI" id="CHEBI:43474"/>
        <dbReference type="ChEBI" id="CHEBI:167627"/>
        <dbReference type="ChEBI" id="CHEBI:456216"/>
    </reaction>
    <physiologicalReaction direction="left-to-right" evidence="4">
        <dbReference type="Rhea" id="RHEA:67029"/>
    </physiologicalReaction>
</comment>
<evidence type="ECO:0000256" key="3">
    <source>
        <dbReference type="ARBA" id="ARBA00042945"/>
    </source>
</evidence>
<keyword evidence="7" id="KW-1185">Reference proteome</keyword>
<dbReference type="Proteomes" id="UP001444071">
    <property type="component" value="Unassembled WGS sequence"/>
</dbReference>
<comment type="caution">
    <text evidence="6">The sequence shown here is derived from an EMBL/GenBank/DDBJ whole genome shotgun (WGS) entry which is preliminary data.</text>
</comment>
<name>A0ABV0WEL8_9TELE</name>
<organism evidence="6 7">
    <name type="scientific">Xenotaenia resolanae</name>
    <dbReference type="NCBI Taxonomy" id="208358"/>
    <lineage>
        <taxon>Eukaryota</taxon>
        <taxon>Metazoa</taxon>
        <taxon>Chordata</taxon>
        <taxon>Craniata</taxon>
        <taxon>Vertebrata</taxon>
        <taxon>Euteleostomi</taxon>
        <taxon>Actinopterygii</taxon>
        <taxon>Neopterygii</taxon>
        <taxon>Teleostei</taxon>
        <taxon>Neoteleostei</taxon>
        <taxon>Acanthomorphata</taxon>
        <taxon>Ovalentaria</taxon>
        <taxon>Atherinomorphae</taxon>
        <taxon>Cyprinodontiformes</taxon>
        <taxon>Goodeidae</taxon>
        <taxon>Xenotaenia</taxon>
    </lineage>
</organism>
<gene>
    <name evidence="6" type="primary">ABCB7_2</name>
    <name evidence="6" type="ORF">XENORESO_014092</name>
</gene>
<protein>
    <recommendedName>
        <fullName evidence="2">Iron-sulfur clusters transporter ABCB7, mitochondrial</fullName>
    </recommendedName>
    <alternativeName>
        <fullName evidence="3">ATP-binding cassette sub-family B member 7, mitochondrial</fullName>
    </alternativeName>
</protein>
<dbReference type="Gene3D" id="3.40.50.300">
    <property type="entry name" value="P-loop containing nucleotide triphosphate hydrolases"/>
    <property type="match status" value="1"/>
</dbReference>
<reference evidence="6 7" key="1">
    <citation type="submission" date="2021-06" db="EMBL/GenBank/DDBJ databases">
        <authorList>
            <person name="Palmer J.M."/>
        </authorList>
    </citation>
    <scope>NUCLEOTIDE SEQUENCE [LARGE SCALE GENOMIC DNA]</scope>
    <source>
        <strain evidence="6 7">XR_2019</strain>
        <tissue evidence="6">Muscle</tissue>
    </source>
</reference>
<dbReference type="EMBL" id="JAHRIM010044475">
    <property type="protein sequence ID" value="MEQ2268030.1"/>
    <property type="molecule type" value="Genomic_DNA"/>
</dbReference>
<dbReference type="InterPro" id="IPR003439">
    <property type="entry name" value="ABC_transporter-like_ATP-bd"/>
</dbReference>
<dbReference type="GO" id="GO:0005524">
    <property type="term" value="F:ATP binding"/>
    <property type="evidence" value="ECO:0007669"/>
    <property type="project" value="UniProtKB-KW"/>
</dbReference>
<evidence type="ECO:0000259" key="5">
    <source>
        <dbReference type="Pfam" id="PF00005"/>
    </source>
</evidence>
<accession>A0ABV0WEL8</accession>
<dbReference type="SUPFAM" id="SSF52540">
    <property type="entry name" value="P-loop containing nucleoside triphosphate hydrolases"/>
    <property type="match status" value="1"/>
</dbReference>
<evidence type="ECO:0000256" key="2">
    <source>
        <dbReference type="ARBA" id="ARBA00041016"/>
    </source>
</evidence>
<proteinExistence type="predicted"/>
<dbReference type="InterPro" id="IPR039421">
    <property type="entry name" value="Type_1_exporter"/>
</dbReference>